<dbReference type="InterPro" id="IPR021858">
    <property type="entry name" value="Fun_TF"/>
</dbReference>
<dbReference type="PANTHER" id="PTHR38791:SF11">
    <property type="entry name" value="ZN(II)2CYS6 TRANSCRIPTION FACTOR (EUROFUNG)"/>
    <property type="match status" value="1"/>
</dbReference>
<comment type="caution">
    <text evidence="4">The sequence shown here is derived from an EMBL/GenBank/DDBJ whole genome shotgun (WGS) entry which is preliminary data.</text>
</comment>
<dbReference type="Pfam" id="PF00172">
    <property type="entry name" value="Zn_clus"/>
    <property type="match status" value="1"/>
</dbReference>
<protein>
    <recommendedName>
        <fullName evidence="3">Zn(2)-C6 fungal-type domain-containing protein</fullName>
    </recommendedName>
</protein>
<accession>A0ABR2XX66</accession>
<dbReference type="SUPFAM" id="SSF57701">
    <property type="entry name" value="Zn2/Cys6 DNA-binding domain"/>
    <property type="match status" value="1"/>
</dbReference>
<organism evidence="4 5">
    <name type="scientific">Seiridium cardinale</name>
    <dbReference type="NCBI Taxonomy" id="138064"/>
    <lineage>
        <taxon>Eukaryota</taxon>
        <taxon>Fungi</taxon>
        <taxon>Dikarya</taxon>
        <taxon>Ascomycota</taxon>
        <taxon>Pezizomycotina</taxon>
        <taxon>Sordariomycetes</taxon>
        <taxon>Xylariomycetidae</taxon>
        <taxon>Amphisphaeriales</taxon>
        <taxon>Sporocadaceae</taxon>
        <taxon>Seiridium</taxon>
    </lineage>
</organism>
<dbReference type="Pfam" id="PF11951">
    <property type="entry name" value="Fungal_trans_2"/>
    <property type="match status" value="1"/>
</dbReference>
<evidence type="ECO:0000259" key="3">
    <source>
        <dbReference type="PROSITE" id="PS50048"/>
    </source>
</evidence>
<evidence type="ECO:0000313" key="4">
    <source>
        <dbReference type="EMBL" id="KAK9778239.1"/>
    </source>
</evidence>
<name>A0ABR2XX66_9PEZI</name>
<feature type="domain" description="Zn(2)-C6 fungal-type" evidence="3">
    <location>
        <begin position="10"/>
        <end position="39"/>
    </location>
</feature>
<keyword evidence="1" id="KW-0539">Nucleus</keyword>
<sequence length="598" mass="66883">MWKPVKHPGACRECRKRRLKCDESKPYCFKCQKNGWICSGYTDWSQLAVRDMTASTINRVRNAEQTSKRQQSNTQAHFLRQTRLPTRPNGRQAISPPESSQLTASIRTNPPPSLDDQAMSYLRVEFIDQQPLALDPGYSHLLRIILRQDRIGDCLSACLTAASLAAFSTRRDAKMVESGAQKAYTTAISAINTAIQRPNAAEDDQLLASVLLLAFYETFRSNQLIGFYNHIFGAASMIKTRKTKAVLEALPAQLYLVVRYELCRTSLLGFADPEGADVVLWLQWRSSISSATFTPNALAKVNDINESSMDHHIRSMMDSVVAKNPVIEVFKQCGFPEDAQSAKHLVVSVVTYVKSAVDRFTDMETTAFVTQGSKPLRLPRPVQRDSVFPDAYPQSPICVYKNMHHAVFHLWICLARVSCLTYVTALTSQIKFETGFQNMPAYRAIAQRARDDLETIVSSTPYICGWTAEGTHVFSDAPDGNNGHPQSRQTCFATNFIAWALMGPATNPLATDEQKAYLMHMARYIADVRGIRQAEALRDVAAQATTRTNLSRWHRTVLLTENKCIPASWIGKGTSLEAEIYHQNRKAQTRNSASSSPV</sequence>
<proteinExistence type="predicted"/>
<feature type="region of interest" description="Disordered" evidence="2">
    <location>
        <begin position="62"/>
        <end position="110"/>
    </location>
</feature>
<reference evidence="4 5" key="1">
    <citation type="submission" date="2024-02" db="EMBL/GenBank/DDBJ databases">
        <title>First draft genome assembly of two strains of Seiridium cardinale.</title>
        <authorList>
            <person name="Emiliani G."/>
            <person name="Scali E."/>
        </authorList>
    </citation>
    <scope>NUCLEOTIDE SEQUENCE [LARGE SCALE GENOMIC DNA]</scope>
    <source>
        <strain evidence="4 5">BM-138-000479</strain>
    </source>
</reference>
<dbReference type="PROSITE" id="PS50048">
    <property type="entry name" value="ZN2_CY6_FUNGAL_2"/>
    <property type="match status" value="1"/>
</dbReference>
<dbReference type="Gene3D" id="4.10.240.10">
    <property type="entry name" value="Zn(2)-C6 fungal-type DNA-binding domain"/>
    <property type="match status" value="1"/>
</dbReference>
<dbReference type="SMART" id="SM00066">
    <property type="entry name" value="GAL4"/>
    <property type="match status" value="1"/>
</dbReference>
<dbReference type="PANTHER" id="PTHR38791">
    <property type="entry name" value="ZN(II)2CYS6 TRANSCRIPTION FACTOR (EUROFUNG)-RELATED-RELATED"/>
    <property type="match status" value="1"/>
</dbReference>
<evidence type="ECO:0000256" key="1">
    <source>
        <dbReference type="ARBA" id="ARBA00023242"/>
    </source>
</evidence>
<keyword evidence="5" id="KW-1185">Reference proteome</keyword>
<feature type="compositionally biased region" description="Polar residues" evidence="2">
    <location>
        <begin position="97"/>
        <end position="108"/>
    </location>
</feature>
<feature type="compositionally biased region" description="Polar residues" evidence="2">
    <location>
        <begin position="62"/>
        <end position="76"/>
    </location>
</feature>
<dbReference type="InterPro" id="IPR036864">
    <property type="entry name" value="Zn2-C6_fun-type_DNA-bd_sf"/>
</dbReference>
<dbReference type="EMBL" id="JARVKM010000017">
    <property type="protein sequence ID" value="KAK9778239.1"/>
    <property type="molecule type" value="Genomic_DNA"/>
</dbReference>
<evidence type="ECO:0000256" key="2">
    <source>
        <dbReference type="SAM" id="MobiDB-lite"/>
    </source>
</evidence>
<dbReference type="CDD" id="cd00067">
    <property type="entry name" value="GAL4"/>
    <property type="match status" value="1"/>
</dbReference>
<dbReference type="InterPro" id="IPR001138">
    <property type="entry name" value="Zn2Cys6_DnaBD"/>
</dbReference>
<dbReference type="PROSITE" id="PS00463">
    <property type="entry name" value="ZN2_CY6_FUNGAL_1"/>
    <property type="match status" value="1"/>
</dbReference>
<dbReference type="Proteomes" id="UP001465668">
    <property type="component" value="Unassembled WGS sequence"/>
</dbReference>
<dbReference type="InterPro" id="IPR053175">
    <property type="entry name" value="DHMBA_Reg_Transcription_Factor"/>
</dbReference>
<gene>
    <name evidence="4" type="ORF">SCAR479_05209</name>
</gene>
<evidence type="ECO:0000313" key="5">
    <source>
        <dbReference type="Proteomes" id="UP001465668"/>
    </source>
</evidence>